<evidence type="ECO:0000256" key="4">
    <source>
        <dbReference type="ARBA" id="ARBA00021898"/>
    </source>
</evidence>
<dbReference type="Pfam" id="PF01052">
    <property type="entry name" value="FliMN_C"/>
    <property type="match status" value="1"/>
</dbReference>
<evidence type="ECO:0000256" key="8">
    <source>
        <dbReference type="ARBA" id="ARBA00023136"/>
    </source>
</evidence>
<keyword evidence="5" id="KW-1003">Cell membrane</keyword>
<evidence type="ECO:0000313" key="12">
    <source>
        <dbReference type="EMBL" id="MBO1265344.1"/>
    </source>
</evidence>
<comment type="caution">
    <text evidence="12">The sequence shown here is derived from an EMBL/GenBank/DDBJ whole genome shotgun (WGS) entry which is preliminary data.</text>
</comment>
<evidence type="ECO:0000256" key="2">
    <source>
        <dbReference type="ARBA" id="ARBA00004202"/>
    </source>
</evidence>
<dbReference type="PANTHER" id="PTHR30034:SF6">
    <property type="entry name" value="YOP PROTEINS TRANSLOCATION PROTEIN Q"/>
    <property type="match status" value="1"/>
</dbReference>
<dbReference type="Gene3D" id="3.40.1550.10">
    <property type="entry name" value="CheC-like"/>
    <property type="match status" value="1"/>
</dbReference>
<dbReference type="PRINTS" id="PR00955">
    <property type="entry name" value="FLGMOTORFLIM"/>
</dbReference>
<dbReference type="GO" id="GO:0003774">
    <property type="term" value="F:cytoskeletal motor activity"/>
    <property type="evidence" value="ECO:0007669"/>
    <property type="project" value="InterPro"/>
</dbReference>
<dbReference type="SUPFAM" id="SSF101801">
    <property type="entry name" value="Surface presentation of antigens (SPOA)"/>
    <property type="match status" value="1"/>
</dbReference>
<feature type="domain" description="Flagellar motor switch protein FliN-like C-terminal" evidence="11">
    <location>
        <begin position="256"/>
        <end position="325"/>
    </location>
</feature>
<accession>A0A939H701</accession>
<proteinExistence type="inferred from homology"/>
<sequence>MKQVLSQQEIDSLLNALNTGEINPEEIKEEEEKNKVRAYDFRRPIKLSKEYVNTLYMIFESFAKSASNVLSTMVRNNVNMTLGAVEQISFDEFVHSIPNPTIMGVFHSEPLSGNQIMEINPQFGTQVVELLCGGAKAKEKKGPKKEKFTDIELGIVDDVIRNLLKVFKSAWGEIMELEPMLDNLETNPQLVQSMSPNEPVILISFVVEIFETKSFINICIPYVSFENITDKLSIRSWFDMGKTFEDNRFRDQIAERLVTTDVELKVEMGKTILTVDDFLHLETGDIVQLDMKTDHPMKLYVEDKVHYLVQPGLHKDKMAVQVLQYVEEDVEI</sequence>
<dbReference type="Proteomes" id="UP000664218">
    <property type="component" value="Unassembled WGS sequence"/>
</dbReference>
<dbReference type="PANTHER" id="PTHR30034">
    <property type="entry name" value="FLAGELLAR MOTOR SWITCH PROTEIN FLIM"/>
    <property type="match status" value="1"/>
</dbReference>
<dbReference type="InterPro" id="IPR001689">
    <property type="entry name" value="Flag_FliM"/>
</dbReference>
<gene>
    <name evidence="12" type="primary">fliM</name>
    <name evidence="12" type="ORF">J3A84_09910</name>
</gene>
<dbReference type="NCBIfam" id="TIGR01397">
    <property type="entry name" value="fliM_switch"/>
    <property type="match status" value="1"/>
</dbReference>
<dbReference type="InterPro" id="IPR036429">
    <property type="entry name" value="SpoA-like_sf"/>
</dbReference>
<dbReference type="SUPFAM" id="SSF103039">
    <property type="entry name" value="CheC-like"/>
    <property type="match status" value="1"/>
</dbReference>
<dbReference type="Pfam" id="PF02154">
    <property type="entry name" value="FliM"/>
    <property type="match status" value="1"/>
</dbReference>
<dbReference type="GO" id="GO:0050918">
    <property type="term" value="P:positive chemotaxis"/>
    <property type="evidence" value="ECO:0007669"/>
    <property type="project" value="TreeGrafter"/>
</dbReference>
<dbReference type="InterPro" id="IPR001543">
    <property type="entry name" value="FliN-like_C"/>
</dbReference>
<evidence type="ECO:0000313" key="13">
    <source>
        <dbReference type="Proteomes" id="UP000664218"/>
    </source>
</evidence>
<evidence type="ECO:0000256" key="10">
    <source>
        <dbReference type="NCBIfam" id="TIGR01397"/>
    </source>
</evidence>
<evidence type="ECO:0000256" key="3">
    <source>
        <dbReference type="ARBA" id="ARBA00011049"/>
    </source>
</evidence>
<evidence type="ECO:0000256" key="5">
    <source>
        <dbReference type="ARBA" id="ARBA00022475"/>
    </source>
</evidence>
<name>A0A939H701_9CLOT</name>
<dbReference type="CDD" id="cd17908">
    <property type="entry name" value="FliM"/>
    <property type="match status" value="1"/>
</dbReference>
<keyword evidence="7" id="KW-0283">Flagellar rotation</keyword>
<comment type="similarity">
    <text evidence="3">Belongs to the FliM family.</text>
</comment>
<dbReference type="InterPro" id="IPR028976">
    <property type="entry name" value="CheC-like_sf"/>
</dbReference>
<evidence type="ECO:0000256" key="1">
    <source>
        <dbReference type="ARBA" id="ARBA00004117"/>
    </source>
</evidence>
<protein>
    <recommendedName>
        <fullName evidence="4 10">Flagellar motor switch protein FliM</fullName>
    </recommendedName>
</protein>
<evidence type="ECO:0000256" key="7">
    <source>
        <dbReference type="ARBA" id="ARBA00022779"/>
    </source>
</evidence>
<evidence type="ECO:0000256" key="6">
    <source>
        <dbReference type="ARBA" id="ARBA00022500"/>
    </source>
</evidence>
<evidence type="ECO:0000259" key="11">
    <source>
        <dbReference type="Pfam" id="PF01052"/>
    </source>
</evidence>
<dbReference type="RefSeq" id="WP_207599868.1">
    <property type="nucleotide sequence ID" value="NZ_JAFNJU010000007.1"/>
</dbReference>
<dbReference type="AlphaFoldDB" id="A0A939H701"/>
<dbReference type="EMBL" id="JAFNJU010000007">
    <property type="protein sequence ID" value="MBO1265344.1"/>
    <property type="molecule type" value="Genomic_DNA"/>
</dbReference>
<keyword evidence="9" id="KW-0975">Bacterial flagellum</keyword>
<dbReference type="GO" id="GO:0071978">
    <property type="term" value="P:bacterial-type flagellum-dependent swarming motility"/>
    <property type="evidence" value="ECO:0007669"/>
    <property type="project" value="TreeGrafter"/>
</dbReference>
<dbReference type="Gene3D" id="2.30.330.10">
    <property type="entry name" value="SpoA-like"/>
    <property type="match status" value="1"/>
</dbReference>
<organism evidence="12 13">
    <name type="scientific">Proteiniclasticum aestuarii</name>
    <dbReference type="NCBI Taxonomy" id="2817862"/>
    <lineage>
        <taxon>Bacteria</taxon>
        <taxon>Bacillati</taxon>
        <taxon>Bacillota</taxon>
        <taxon>Clostridia</taxon>
        <taxon>Eubacteriales</taxon>
        <taxon>Clostridiaceae</taxon>
        <taxon>Proteiniclasticum</taxon>
    </lineage>
</organism>
<keyword evidence="12" id="KW-0282">Flagellum</keyword>
<keyword evidence="13" id="KW-1185">Reference proteome</keyword>
<reference evidence="12" key="1">
    <citation type="submission" date="2021-03" db="EMBL/GenBank/DDBJ databases">
        <title>Proteiniclasticum marinus sp. nov., isolated from tidal flat sediment.</title>
        <authorList>
            <person name="Namirimu T."/>
            <person name="Yang J.-A."/>
            <person name="Yang S.-H."/>
            <person name="Kim Y.-J."/>
            <person name="Kwon K.K."/>
        </authorList>
    </citation>
    <scope>NUCLEOTIDE SEQUENCE</scope>
    <source>
        <strain evidence="12">SCR006</strain>
    </source>
</reference>
<dbReference type="GO" id="GO:0005886">
    <property type="term" value="C:plasma membrane"/>
    <property type="evidence" value="ECO:0007669"/>
    <property type="project" value="UniProtKB-SubCell"/>
</dbReference>
<keyword evidence="12" id="KW-0966">Cell projection</keyword>
<keyword evidence="12" id="KW-0969">Cilium</keyword>
<comment type="subcellular location">
    <subcellularLocation>
        <location evidence="1">Bacterial flagellum basal body</location>
    </subcellularLocation>
    <subcellularLocation>
        <location evidence="2">Cell membrane</location>
        <topology evidence="2">Peripheral membrane protein</topology>
    </subcellularLocation>
</comment>
<dbReference type="PIRSF" id="PIRSF002888">
    <property type="entry name" value="FliM"/>
    <property type="match status" value="1"/>
</dbReference>
<evidence type="ECO:0000256" key="9">
    <source>
        <dbReference type="ARBA" id="ARBA00023143"/>
    </source>
</evidence>
<keyword evidence="6" id="KW-0145">Chemotaxis</keyword>
<keyword evidence="8" id="KW-0472">Membrane</keyword>
<dbReference type="GO" id="GO:0009425">
    <property type="term" value="C:bacterial-type flagellum basal body"/>
    <property type="evidence" value="ECO:0007669"/>
    <property type="project" value="UniProtKB-SubCell"/>
</dbReference>